<dbReference type="InterPro" id="IPR027981">
    <property type="entry name" value="DUF4446"/>
</dbReference>
<evidence type="ECO:0000313" key="3">
    <source>
        <dbReference type="Proteomes" id="UP000178344"/>
    </source>
</evidence>
<reference evidence="2 3" key="1">
    <citation type="journal article" date="2016" name="Nat. Commun.">
        <title>Thousands of microbial genomes shed light on interconnected biogeochemical processes in an aquifer system.</title>
        <authorList>
            <person name="Anantharaman K."/>
            <person name="Brown C.T."/>
            <person name="Hug L.A."/>
            <person name="Sharon I."/>
            <person name="Castelle C.J."/>
            <person name="Probst A.J."/>
            <person name="Thomas B.C."/>
            <person name="Singh A."/>
            <person name="Wilkins M.J."/>
            <person name="Karaoz U."/>
            <person name="Brodie E.L."/>
            <person name="Williams K.H."/>
            <person name="Hubbard S.S."/>
            <person name="Banfield J.F."/>
        </authorList>
    </citation>
    <scope>NUCLEOTIDE SEQUENCE [LARGE SCALE GENOMIC DNA]</scope>
</reference>
<dbReference type="AlphaFoldDB" id="A0A1F6CE24"/>
<sequence>MPFLALFVHDVTLPLYLLFSIVVCLIVWIVGIENRLRRLLRGKNAATLEDTLRSLSSGQDDLIAFHQDLESYLKSVEERLRRSIQSVHTLRFNPFQGSGGGGNQSFATAFLNEKGDGLILSSLYARGQVSLFAKPVKGGVSEFELSEEEGRALTAAQQTLGRRKTP</sequence>
<dbReference type="EMBL" id="MFKQ01000010">
    <property type="protein sequence ID" value="OGG47433.1"/>
    <property type="molecule type" value="Genomic_DNA"/>
</dbReference>
<proteinExistence type="predicted"/>
<organism evidence="2 3">
    <name type="scientific">Candidatus Kaiserbacteria bacterium RIFCSPHIGHO2_01_FULL_49_13</name>
    <dbReference type="NCBI Taxonomy" id="1798477"/>
    <lineage>
        <taxon>Bacteria</taxon>
        <taxon>Candidatus Kaiseribacteriota</taxon>
    </lineage>
</organism>
<dbReference type="Proteomes" id="UP000178344">
    <property type="component" value="Unassembled WGS sequence"/>
</dbReference>
<name>A0A1F6CE24_9BACT</name>
<evidence type="ECO:0000313" key="2">
    <source>
        <dbReference type="EMBL" id="OGG47433.1"/>
    </source>
</evidence>
<keyword evidence="1" id="KW-0472">Membrane</keyword>
<evidence type="ECO:0008006" key="4">
    <source>
        <dbReference type="Google" id="ProtNLM"/>
    </source>
</evidence>
<protein>
    <recommendedName>
        <fullName evidence="4">DUF4446 domain-containing protein</fullName>
    </recommendedName>
</protein>
<gene>
    <name evidence="2" type="ORF">A2671_02425</name>
</gene>
<keyword evidence="1" id="KW-0812">Transmembrane</keyword>
<comment type="caution">
    <text evidence="2">The sequence shown here is derived from an EMBL/GenBank/DDBJ whole genome shotgun (WGS) entry which is preliminary data.</text>
</comment>
<dbReference type="Pfam" id="PF14584">
    <property type="entry name" value="DUF4446"/>
    <property type="match status" value="1"/>
</dbReference>
<feature type="transmembrane region" description="Helical" evidence="1">
    <location>
        <begin position="12"/>
        <end position="31"/>
    </location>
</feature>
<keyword evidence="1" id="KW-1133">Transmembrane helix</keyword>
<evidence type="ECO:0000256" key="1">
    <source>
        <dbReference type="SAM" id="Phobius"/>
    </source>
</evidence>
<accession>A0A1F6CE24</accession>